<sequence>MSGETAKAMAAYQAMRRYVLAFLIGVICFLLIFSSSLQSEMMHELLEAYGLALILVGIGGRLWSTLYIGGRKSAEVVSTGPYSVVRNPLYFFSTLAAAGVGAQTGSFAITALAAAFCMIAFYVVALREERHLKAVLGEPYRAYLERVPRFFPDPRLFKDRDEVTFRPRIFNRTLVDGLAFFAALPFFELIERGQEMGLISVLFRLY</sequence>
<keyword evidence="3 5" id="KW-1133">Transmembrane helix</keyword>
<gene>
    <name evidence="6" type="ORF">N5A92_26265</name>
</gene>
<feature type="transmembrane region" description="Helical" evidence="5">
    <location>
        <begin position="49"/>
        <end position="70"/>
    </location>
</feature>
<comment type="caution">
    <text evidence="6">The sequence shown here is derived from an EMBL/GenBank/DDBJ whole genome shotgun (WGS) entry which is preliminary data.</text>
</comment>
<dbReference type="EMBL" id="JAOCZP010000015">
    <property type="protein sequence ID" value="MCT7378521.1"/>
    <property type="molecule type" value="Genomic_DNA"/>
</dbReference>
<evidence type="ECO:0000313" key="6">
    <source>
        <dbReference type="EMBL" id="MCT7378521.1"/>
    </source>
</evidence>
<evidence type="ECO:0000256" key="4">
    <source>
        <dbReference type="ARBA" id="ARBA00023136"/>
    </source>
</evidence>
<accession>A0ABT2LVF3</accession>
<keyword evidence="7" id="KW-1185">Reference proteome</keyword>
<evidence type="ECO:0000256" key="2">
    <source>
        <dbReference type="ARBA" id="ARBA00022692"/>
    </source>
</evidence>
<evidence type="ECO:0000256" key="5">
    <source>
        <dbReference type="SAM" id="Phobius"/>
    </source>
</evidence>
<feature type="transmembrane region" description="Helical" evidence="5">
    <location>
        <begin position="90"/>
        <end position="123"/>
    </location>
</feature>
<reference evidence="6 7" key="1">
    <citation type="submission" date="2022-09" db="EMBL/GenBank/DDBJ databases">
        <title>Chelativorans salina sp. nov., a novel slightly halophilic bacterium isolated from a saline lake sediment enrichment.</title>
        <authorList>
            <person name="Gao L."/>
            <person name="Fang B.-Z."/>
            <person name="Li W.-J."/>
        </authorList>
    </citation>
    <scope>NUCLEOTIDE SEQUENCE [LARGE SCALE GENOMIC DNA]</scope>
    <source>
        <strain evidence="6 7">EGI FJ00035</strain>
    </source>
</reference>
<organism evidence="6 7">
    <name type="scientific">Chelativorans salis</name>
    <dbReference type="NCBI Taxonomy" id="2978478"/>
    <lineage>
        <taxon>Bacteria</taxon>
        <taxon>Pseudomonadati</taxon>
        <taxon>Pseudomonadota</taxon>
        <taxon>Alphaproteobacteria</taxon>
        <taxon>Hyphomicrobiales</taxon>
        <taxon>Phyllobacteriaceae</taxon>
        <taxon>Chelativorans</taxon>
    </lineage>
</organism>
<dbReference type="RefSeq" id="WP_260907512.1">
    <property type="nucleotide sequence ID" value="NZ_JAOCZP010000015.1"/>
</dbReference>
<evidence type="ECO:0000256" key="3">
    <source>
        <dbReference type="ARBA" id="ARBA00022989"/>
    </source>
</evidence>
<proteinExistence type="predicted"/>
<dbReference type="InterPro" id="IPR007318">
    <property type="entry name" value="Phopholipid_MeTrfase"/>
</dbReference>
<dbReference type="Pfam" id="PF04191">
    <property type="entry name" value="PEMT"/>
    <property type="match status" value="1"/>
</dbReference>
<evidence type="ECO:0000256" key="1">
    <source>
        <dbReference type="ARBA" id="ARBA00004127"/>
    </source>
</evidence>
<dbReference type="Proteomes" id="UP001320831">
    <property type="component" value="Unassembled WGS sequence"/>
</dbReference>
<protein>
    <submittedName>
        <fullName evidence="6">Isoprenylcysteine carboxylmethyltransferase family protein</fullName>
    </submittedName>
</protein>
<dbReference type="Gene3D" id="1.20.120.1630">
    <property type="match status" value="1"/>
</dbReference>
<feature type="transmembrane region" description="Helical" evidence="5">
    <location>
        <begin position="18"/>
        <end position="37"/>
    </location>
</feature>
<keyword evidence="2 5" id="KW-0812">Transmembrane</keyword>
<name>A0ABT2LVF3_9HYPH</name>
<evidence type="ECO:0000313" key="7">
    <source>
        <dbReference type="Proteomes" id="UP001320831"/>
    </source>
</evidence>
<keyword evidence="4 5" id="KW-0472">Membrane</keyword>
<comment type="subcellular location">
    <subcellularLocation>
        <location evidence="1">Endomembrane system</location>
        <topology evidence="1">Multi-pass membrane protein</topology>
    </subcellularLocation>
</comment>